<evidence type="ECO:0000313" key="2">
    <source>
        <dbReference type="Proteomes" id="UP000325780"/>
    </source>
</evidence>
<sequence length="445" mass="50187">MSLPYVHGEVLTAEELVCLEDDAIILPQHPSLHGTGKRQVSASLISSPSTISTHSSTISSSSSSSASIRTFNFQPSTISTEIPLIREGPAILEYIGFDAPTSHDIFHRYAARPFPNECPDSLLDYACGQVSHLNLARYAELPLDEAMTRIGVKAQIRAAIADPEFTDLLYTEGLVFWLEDTLKTNYATLLSRQHLLKRHAHHRLAHKKKRRASLEDIFRPQETLAVTATINMTSRDFNLPENHVAIREGDPPALSNHVTLYKGKAFSGLQTTRRIIRDDGTVDFIPLSSPICGDFNSIEPAYYWTPEKDTAERYRAWASLRCPDSETCIIQIQLSRPFLNSLKSEANWFSDNWKEFVWCCRQGQPVPDRLDHLLNAELIWGHICTGHTDNLLALPGFAHMTRDHLLRRYSTGRPAPQWMFRLSTGQRLANEVKGKLHFDIFAATK</sequence>
<dbReference type="Proteomes" id="UP000325780">
    <property type="component" value="Unassembled WGS sequence"/>
</dbReference>
<keyword evidence="2" id="KW-1185">Reference proteome</keyword>
<evidence type="ECO:0000313" key="1">
    <source>
        <dbReference type="EMBL" id="KAE8147656.1"/>
    </source>
</evidence>
<accession>A0A5N6TMQ6</accession>
<dbReference type="EMBL" id="ML742196">
    <property type="protein sequence ID" value="KAE8147656.1"/>
    <property type="molecule type" value="Genomic_DNA"/>
</dbReference>
<reference evidence="1 2" key="1">
    <citation type="submission" date="2019-04" db="EMBL/GenBank/DDBJ databases">
        <title>Friends and foes A comparative genomics study of 23 Aspergillus species from section Flavi.</title>
        <authorList>
            <consortium name="DOE Joint Genome Institute"/>
            <person name="Kjaerbolling I."/>
            <person name="Vesth T."/>
            <person name="Frisvad J.C."/>
            <person name="Nybo J.L."/>
            <person name="Theobald S."/>
            <person name="Kildgaard S."/>
            <person name="Isbrandt T."/>
            <person name="Kuo A."/>
            <person name="Sato A."/>
            <person name="Lyhne E.K."/>
            <person name="Kogle M.E."/>
            <person name="Wiebenga A."/>
            <person name="Kun R.S."/>
            <person name="Lubbers R.J."/>
            <person name="Makela M.R."/>
            <person name="Barry K."/>
            <person name="Chovatia M."/>
            <person name="Clum A."/>
            <person name="Daum C."/>
            <person name="Haridas S."/>
            <person name="He G."/>
            <person name="LaButti K."/>
            <person name="Lipzen A."/>
            <person name="Mondo S."/>
            <person name="Riley R."/>
            <person name="Salamov A."/>
            <person name="Simmons B.A."/>
            <person name="Magnuson J.K."/>
            <person name="Henrissat B."/>
            <person name="Mortensen U.H."/>
            <person name="Larsen T.O."/>
            <person name="Devries R.P."/>
            <person name="Grigoriev I.V."/>
            <person name="Machida M."/>
            <person name="Baker S.E."/>
            <person name="Andersen M.R."/>
        </authorList>
    </citation>
    <scope>NUCLEOTIDE SEQUENCE [LARGE SCALE GENOMIC DNA]</scope>
    <source>
        <strain evidence="1 2">IBT 18842</strain>
    </source>
</reference>
<proteinExistence type="predicted"/>
<gene>
    <name evidence="1" type="ORF">BDV25DRAFT_159827</name>
</gene>
<dbReference type="OrthoDB" id="4505924at2759"/>
<organism evidence="1 2">
    <name type="scientific">Aspergillus avenaceus</name>
    <dbReference type="NCBI Taxonomy" id="36643"/>
    <lineage>
        <taxon>Eukaryota</taxon>
        <taxon>Fungi</taxon>
        <taxon>Dikarya</taxon>
        <taxon>Ascomycota</taxon>
        <taxon>Pezizomycotina</taxon>
        <taxon>Eurotiomycetes</taxon>
        <taxon>Eurotiomycetidae</taxon>
        <taxon>Eurotiales</taxon>
        <taxon>Aspergillaceae</taxon>
        <taxon>Aspergillus</taxon>
        <taxon>Aspergillus subgen. Circumdati</taxon>
    </lineage>
</organism>
<protein>
    <submittedName>
        <fullName evidence="1">Uncharacterized protein</fullName>
    </submittedName>
</protein>
<dbReference type="AlphaFoldDB" id="A0A5N6TMQ6"/>
<name>A0A5N6TMQ6_ASPAV</name>